<dbReference type="AlphaFoldDB" id="A0AAV7TKL4"/>
<dbReference type="EMBL" id="JANPWB010000006">
    <property type="protein sequence ID" value="KAJ1177124.1"/>
    <property type="molecule type" value="Genomic_DNA"/>
</dbReference>
<evidence type="ECO:0000313" key="2">
    <source>
        <dbReference type="EMBL" id="KAJ1177124.1"/>
    </source>
</evidence>
<sequence>MPSNPLTHPGAEGQSQRLRVLPRSKPESETERGGSAAGSITGSQGDAAERKKKNTMERLTKSRGDTTKEGTP</sequence>
<gene>
    <name evidence="2" type="ORF">NDU88_002386</name>
</gene>
<proteinExistence type="predicted"/>
<accession>A0AAV7TKL4</accession>
<evidence type="ECO:0000313" key="3">
    <source>
        <dbReference type="Proteomes" id="UP001066276"/>
    </source>
</evidence>
<name>A0AAV7TKL4_PLEWA</name>
<feature type="compositionally biased region" description="Basic and acidic residues" evidence="1">
    <location>
        <begin position="54"/>
        <end position="72"/>
    </location>
</feature>
<comment type="caution">
    <text evidence="2">The sequence shown here is derived from an EMBL/GenBank/DDBJ whole genome shotgun (WGS) entry which is preliminary data.</text>
</comment>
<feature type="region of interest" description="Disordered" evidence="1">
    <location>
        <begin position="1"/>
        <end position="72"/>
    </location>
</feature>
<evidence type="ECO:0000256" key="1">
    <source>
        <dbReference type="SAM" id="MobiDB-lite"/>
    </source>
</evidence>
<keyword evidence="3" id="KW-1185">Reference proteome</keyword>
<organism evidence="2 3">
    <name type="scientific">Pleurodeles waltl</name>
    <name type="common">Iberian ribbed newt</name>
    <dbReference type="NCBI Taxonomy" id="8319"/>
    <lineage>
        <taxon>Eukaryota</taxon>
        <taxon>Metazoa</taxon>
        <taxon>Chordata</taxon>
        <taxon>Craniata</taxon>
        <taxon>Vertebrata</taxon>
        <taxon>Euteleostomi</taxon>
        <taxon>Amphibia</taxon>
        <taxon>Batrachia</taxon>
        <taxon>Caudata</taxon>
        <taxon>Salamandroidea</taxon>
        <taxon>Salamandridae</taxon>
        <taxon>Pleurodelinae</taxon>
        <taxon>Pleurodeles</taxon>
    </lineage>
</organism>
<dbReference type="Proteomes" id="UP001066276">
    <property type="component" value="Chromosome 3_2"/>
</dbReference>
<protein>
    <submittedName>
        <fullName evidence="2">Uncharacterized protein</fullName>
    </submittedName>
</protein>
<reference evidence="2" key="1">
    <citation type="journal article" date="2022" name="bioRxiv">
        <title>Sequencing and chromosome-scale assembly of the giantPleurodeles waltlgenome.</title>
        <authorList>
            <person name="Brown T."/>
            <person name="Elewa A."/>
            <person name="Iarovenko S."/>
            <person name="Subramanian E."/>
            <person name="Araus A.J."/>
            <person name="Petzold A."/>
            <person name="Susuki M."/>
            <person name="Suzuki K.-i.T."/>
            <person name="Hayashi T."/>
            <person name="Toyoda A."/>
            <person name="Oliveira C."/>
            <person name="Osipova E."/>
            <person name="Leigh N.D."/>
            <person name="Simon A."/>
            <person name="Yun M.H."/>
        </authorList>
    </citation>
    <scope>NUCLEOTIDE SEQUENCE</scope>
    <source>
        <strain evidence="2">20211129_DDA</strain>
        <tissue evidence="2">Liver</tissue>
    </source>
</reference>